<protein>
    <recommendedName>
        <fullName evidence="6">Methylthioribulose-1-phosphate dehydratase</fullName>
        <shortName evidence="6">MTRu-1-P dehydratase</shortName>
        <ecNumber evidence="6">4.2.1.109</ecNumber>
    </recommendedName>
</protein>
<keyword evidence="4 6" id="KW-0486">Methionine biosynthesis</keyword>
<dbReference type="Gene3D" id="3.40.225.10">
    <property type="entry name" value="Class II aldolase/adducin N-terminal domain"/>
    <property type="match status" value="1"/>
</dbReference>
<evidence type="ECO:0000256" key="3">
    <source>
        <dbReference type="ARBA" id="ARBA00022833"/>
    </source>
</evidence>
<comment type="similarity">
    <text evidence="6">Belongs to the aldolase class II family. MtnB subfamily.</text>
</comment>
<reference evidence="8 9" key="1">
    <citation type="journal article" date="2007" name="PLoS Genet.">
        <title>Patterns and implications of gene gain and loss in the evolution of Prochlorococcus.</title>
        <authorList>
            <person name="Kettler G.C."/>
            <person name="Martiny A.C."/>
            <person name="Huang K."/>
            <person name="Zucker J."/>
            <person name="Coleman M.L."/>
            <person name="Rodrigue S."/>
            <person name="Chen F."/>
            <person name="Lapidus A."/>
            <person name="Ferriera S."/>
            <person name="Johnson J."/>
            <person name="Steglich C."/>
            <person name="Church G.M."/>
            <person name="Richardson P."/>
            <person name="Chisholm S.W."/>
        </authorList>
    </citation>
    <scope>NUCLEOTIDE SEQUENCE [LARGE SCALE GENOMIC DNA]</scope>
    <source>
        <strain evidence="8 9">MIT 9303</strain>
    </source>
</reference>
<evidence type="ECO:0000256" key="2">
    <source>
        <dbReference type="ARBA" id="ARBA00022723"/>
    </source>
</evidence>
<proteinExistence type="inferred from homology"/>
<keyword evidence="1 6" id="KW-0028">Amino-acid biosynthesis</keyword>
<dbReference type="RefSeq" id="WP_011826786.1">
    <property type="nucleotide sequence ID" value="NC_008820.1"/>
</dbReference>
<dbReference type="GO" id="GO:0016853">
    <property type="term" value="F:isomerase activity"/>
    <property type="evidence" value="ECO:0007669"/>
    <property type="project" value="UniProtKB-KW"/>
</dbReference>
<gene>
    <name evidence="6" type="primary">mtnB</name>
    <name evidence="8" type="ordered locus">P9303_21771</name>
</gene>
<dbReference type="InterPro" id="IPR017714">
    <property type="entry name" value="MethylthioRu-1-P_deHdtase_MtnB"/>
</dbReference>
<evidence type="ECO:0000256" key="6">
    <source>
        <dbReference type="HAMAP-Rule" id="MF_01677"/>
    </source>
</evidence>
<dbReference type="SMART" id="SM01007">
    <property type="entry name" value="Aldolase_II"/>
    <property type="match status" value="1"/>
</dbReference>
<dbReference type="KEGG" id="pmf:P9303_21771"/>
<keyword evidence="3 6" id="KW-0862">Zinc</keyword>
<comment type="pathway">
    <text evidence="6">Amino-acid biosynthesis; L-methionine biosynthesis via salvage pathway; L-methionine from S-methyl-5-thio-alpha-D-ribose 1-phosphate: step 2/6.</text>
</comment>
<evidence type="ECO:0000259" key="7">
    <source>
        <dbReference type="SMART" id="SM01007"/>
    </source>
</evidence>
<sequence>MFDSQQQRQALSNTIRDFHQRGWCDGTGGNFSLVLQKTPLRLLMAPSGIEKRNIEADELIEVDSSGNVIQGEGRASAETDMHLKIIEQTNAKAVLHTHSMTATWLSNYYKNTGKITIEGWEMLKGLKGINSHYTSITLPILLNNQNLAKLSQAAGKLVNDAPYGLLVAGHGLYAWGESLNEARRHVEILEFLLELCWREQLIARQKS</sequence>
<keyword evidence="8" id="KW-0413">Isomerase</keyword>
<feature type="binding site" evidence="6">
    <location>
        <position position="96"/>
    </location>
    <ligand>
        <name>Zn(2+)</name>
        <dbReference type="ChEBI" id="CHEBI:29105"/>
    </ligand>
</feature>
<evidence type="ECO:0000313" key="8">
    <source>
        <dbReference type="EMBL" id="ABM78912.1"/>
    </source>
</evidence>
<dbReference type="UniPathway" id="UPA00904">
    <property type="reaction ID" value="UER00875"/>
</dbReference>
<dbReference type="EC" id="4.2.1.109" evidence="6"/>
<dbReference type="InterPro" id="IPR001303">
    <property type="entry name" value="Aldolase_II/adducin_N"/>
</dbReference>
<dbReference type="GO" id="GO:0005737">
    <property type="term" value="C:cytoplasm"/>
    <property type="evidence" value="ECO:0007669"/>
    <property type="project" value="UniProtKB-UniRule"/>
</dbReference>
<dbReference type="Pfam" id="PF00596">
    <property type="entry name" value="Aldolase_II"/>
    <property type="match status" value="1"/>
</dbReference>
<dbReference type="HOGENOM" id="CLU_006033_4_1_3"/>
<dbReference type="BioCyc" id="PMAR59922:G1G80-1904-MONOMER"/>
<dbReference type="GO" id="GO:0046570">
    <property type="term" value="F:methylthioribulose 1-phosphate dehydratase activity"/>
    <property type="evidence" value="ECO:0007669"/>
    <property type="project" value="UniProtKB-UniRule"/>
</dbReference>
<keyword evidence="2 6" id="KW-0479">Metal-binding</keyword>
<dbReference type="STRING" id="59922.P9303_21771"/>
<dbReference type="NCBIfam" id="TIGR03328">
    <property type="entry name" value="salvage_mtnB"/>
    <property type="match status" value="1"/>
</dbReference>
<keyword evidence="5 6" id="KW-0456">Lyase</keyword>
<organism evidence="8 9">
    <name type="scientific">Prochlorococcus marinus (strain MIT 9303)</name>
    <dbReference type="NCBI Taxonomy" id="59922"/>
    <lineage>
        <taxon>Bacteria</taxon>
        <taxon>Bacillati</taxon>
        <taxon>Cyanobacteriota</taxon>
        <taxon>Cyanophyceae</taxon>
        <taxon>Synechococcales</taxon>
        <taxon>Prochlorococcaceae</taxon>
        <taxon>Prochlorococcus</taxon>
    </lineage>
</organism>
<dbReference type="GO" id="GO:0008270">
    <property type="term" value="F:zinc ion binding"/>
    <property type="evidence" value="ECO:0007669"/>
    <property type="project" value="UniProtKB-UniRule"/>
</dbReference>
<name>A2CBQ2_PROM3</name>
<dbReference type="SUPFAM" id="SSF53639">
    <property type="entry name" value="AraD/HMP-PK domain-like"/>
    <property type="match status" value="1"/>
</dbReference>
<evidence type="ECO:0000256" key="5">
    <source>
        <dbReference type="ARBA" id="ARBA00023239"/>
    </source>
</evidence>
<comment type="cofactor">
    <cofactor evidence="6">
        <name>Zn(2+)</name>
        <dbReference type="ChEBI" id="CHEBI:29105"/>
    </cofactor>
    <text evidence="6">Binds 1 zinc ion per subunit.</text>
</comment>
<evidence type="ECO:0000256" key="4">
    <source>
        <dbReference type="ARBA" id="ARBA00023167"/>
    </source>
</evidence>
<evidence type="ECO:0000313" key="9">
    <source>
        <dbReference type="Proteomes" id="UP000002274"/>
    </source>
</evidence>
<feature type="domain" description="Class II aldolase/adducin N-terminal" evidence="7">
    <location>
        <begin position="9"/>
        <end position="197"/>
    </location>
</feature>
<dbReference type="HAMAP" id="MF_01677">
    <property type="entry name" value="Salvage_MtnB"/>
    <property type="match status" value="1"/>
</dbReference>
<dbReference type="GO" id="GO:0019509">
    <property type="term" value="P:L-methionine salvage from methylthioadenosine"/>
    <property type="evidence" value="ECO:0007669"/>
    <property type="project" value="UniProtKB-UniRule"/>
</dbReference>
<dbReference type="Proteomes" id="UP000002274">
    <property type="component" value="Chromosome"/>
</dbReference>
<accession>A2CBQ2</accession>
<comment type="function">
    <text evidence="6">Catalyzes the dehydration of methylthioribulose-1-phosphate (MTRu-1-P) into 2,3-diketo-5-methylthiopentyl-1-phosphate (DK-MTP-1-P).</text>
</comment>
<dbReference type="AlphaFoldDB" id="A2CBQ2"/>
<dbReference type="EMBL" id="CP000554">
    <property type="protein sequence ID" value="ABM78912.1"/>
    <property type="molecule type" value="Genomic_DNA"/>
</dbReference>
<comment type="catalytic activity">
    <reaction evidence="6">
        <text>5-(methylsulfanyl)-D-ribulose 1-phosphate = 5-methylsulfanyl-2,3-dioxopentyl phosphate + H2O</text>
        <dbReference type="Rhea" id="RHEA:15549"/>
        <dbReference type="ChEBI" id="CHEBI:15377"/>
        <dbReference type="ChEBI" id="CHEBI:58548"/>
        <dbReference type="ChEBI" id="CHEBI:58828"/>
        <dbReference type="EC" id="4.2.1.109"/>
    </reaction>
</comment>
<dbReference type="PANTHER" id="PTHR10640">
    <property type="entry name" value="METHYLTHIORIBULOSE-1-PHOSPHATE DEHYDRATASE"/>
    <property type="match status" value="1"/>
</dbReference>
<dbReference type="InterPro" id="IPR036409">
    <property type="entry name" value="Aldolase_II/adducin_N_sf"/>
</dbReference>
<dbReference type="PANTHER" id="PTHR10640:SF7">
    <property type="entry name" value="METHYLTHIORIBULOSE-1-PHOSPHATE DEHYDRATASE"/>
    <property type="match status" value="1"/>
</dbReference>
<feature type="binding site" evidence="6">
    <location>
        <position position="98"/>
    </location>
    <ligand>
        <name>Zn(2+)</name>
        <dbReference type="ChEBI" id="CHEBI:29105"/>
    </ligand>
</feature>
<evidence type="ECO:0000256" key="1">
    <source>
        <dbReference type="ARBA" id="ARBA00022605"/>
    </source>
</evidence>